<evidence type="ECO:0000313" key="8">
    <source>
        <dbReference type="Proteomes" id="UP001230188"/>
    </source>
</evidence>
<evidence type="ECO:0000256" key="4">
    <source>
        <dbReference type="ARBA" id="ARBA00023128"/>
    </source>
</evidence>
<evidence type="ECO:0000256" key="5">
    <source>
        <dbReference type="ARBA" id="ARBA00023136"/>
    </source>
</evidence>
<keyword evidence="5 6" id="KW-0472">Membrane</keyword>
<reference evidence="7" key="1">
    <citation type="submission" date="2023-01" db="EMBL/GenBank/DDBJ databases">
        <title>Metagenome sequencing of chrysophaentin producing Chrysophaeum taylorii.</title>
        <authorList>
            <person name="Davison J."/>
            <person name="Bewley C."/>
        </authorList>
    </citation>
    <scope>NUCLEOTIDE SEQUENCE</scope>
    <source>
        <strain evidence="7">NIES-1699</strain>
    </source>
</reference>
<dbReference type="Proteomes" id="UP001230188">
    <property type="component" value="Unassembled WGS sequence"/>
</dbReference>
<protein>
    <submittedName>
        <fullName evidence="7">Uncharacterized protein</fullName>
    </submittedName>
</protein>
<organism evidence="7 8">
    <name type="scientific">Chrysophaeum taylorii</name>
    <dbReference type="NCBI Taxonomy" id="2483200"/>
    <lineage>
        <taxon>Eukaryota</taxon>
        <taxon>Sar</taxon>
        <taxon>Stramenopiles</taxon>
        <taxon>Ochrophyta</taxon>
        <taxon>Pelagophyceae</taxon>
        <taxon>Pelagomonadales</taxon>
        <taxon>Pelagomonadaceae</taxon>
        <taxon>Chrysophaeum</taxon>
    </lineage>
</organism>
<keyword evidence="8" id="KW-1185">Reference proteome</keyword>
<accession>A0AAD7UFS0</accession>
<evidence type="ECO:0000256" key="3">
    <source>
        <dbReference type="ARBA" id="ARBA00022989"/>
    </source>
</evidence>
<sequence length="564" mass="61889">MEAVRRLVARMLAMSAVVSRFSRWVARAPRVPDVSLDHADVASGLYAEVPVSADEDPLVGEGLRLECATRAELAARLGGLAEMVDSRQPKKRRHWSGARLALEARFADACGRCARDACLVAASARCARARKARRQRPTGRRLARLDARLDAELRPLLASAGALESLLLTARGGGAEDREWVGRVLAAAAEAVGCAPPSQHADRAAFARAIAGRAEALRTQKAFDEDARALRRRARRKIARRLVVLVAAWRCVAWVRRVVDEYGGISAIARDARSATGDIVSRRLVVPATAIKDDLLLNKRGKGISDPRALADARATLEAMLDDWLDDVAPRGVGEAERRQRAKDHDMSTVNDVFVREVRSAVRNLLSGRIARALLIQLQFVTKEVYQAMAAIDDILAQNQAIIQVLALFPGIFLVAAVFRLLKNIFIALVSESVKSTETVRGEMAAVLAEAARVVHVAPSPPDEPLDPLSVGALALHVHTLRDRAYRERARFSPARLARLDRALRDLFTPGLTRAHIKDLLTLVLWDHDFLRLSDARVVPAPMNVLQPRLEYKKKSSSTTAARR</sequence>
<name>A0AAD7UFS0_9STRA</name>
<comment type="caution">
    <text evidence="7">The sequence shown here is derived from an EMBL/GenBank/DDBJ whole genome shotgun (WGS) entry which is preliminary data.</text>
</comment>
<gene>
    <name evidence="7" type="ORF">CTAYLR_007564</name>
</gene>
<comment type="subcellular location">
    <subcellularLocation>
        <location evidence="1">Mitochondrion membrane</location>
        <topology evidence="1">Multi-pass membrane protein</topology>
    </subcellularLocation>
</comment>
<proteinExistence type="predicted"/>
<evidence type="ECO:0000256" key="6">
    <source>
        <dbReference type="SAM" id="Phobius"/>
    </source>
</evidence>
<dbReference type="PANTHER" id="PTHR28234:SF1">
    <property type="entry name" value="NUCLEAR CONTROL OF ATPASE PROTEIN 2"/>
    <property type="match status" value="1"/>
</dbReference>
<evidence type="ECO:0000256" key="2">
    <source>
        <dbReference type="ARBA" id="ARBA00022692"/>
    </source>
</evidence>
<dbReference type="InterPro" id="IPR013946">
    <property type="entry name" value="NCA2-like"/>
</dbReference>
<keyword evidence="2 6" id="KW-0812">Transmembrane</keyword>
<dbReference type="PANTHER" id="PTHR28234">
    <property type="entry name" value="NUCLEAR CONTROL OF ATPASE PROTEIN 2"/>
    <property type="match status" value="1"/>
</dbReference>
<dbReference type="EMBL" id="JAQMWT010000346">
    <property type="protein sequence ID" value="KAJ8603636.1"/>
    <property type="molecule type" value="Genomic_DNA"/>
</dbReference>
<feature type="transmembrane region" description="Helical" evidence="6">
    <location>
        <begin position="401"/>
        <end position="422"/>
    </location>
</feature>
<evidence type="ECO:0000313" key="7">
    <source>
        <dbReference type="EMBL" id="KAJ8603636.1"/>
    </source>
</evidence>
<evidence type="ECO:0000256" key="1">
    <source>
        <dbReference type="ARBA" id="ARBA00004225"/>
    </source>
</evidence>
<dbReference type="AlphaFoldDB" id="A0AAD7UFS0"/>
<dbReference type="GO" id="GO:0005741">
    <property type="term" value="C:mitochondrial outer membrane"/>
    <property type="evidence" value="ECO:0007669"/>
    <property type="project" value="TreeGrafter"/>
</dbReference>
<keyword evidence="4" id="KW-0496">Mitochondrion</keyword>
<dbReference type="Pfam" id="PF08637">
    <property type="entry name" value="NCA2"/>
    <property type="match status" value="1"/>
</dbReference>
<keyword evidence="3 6" id="KW-1133">Transmembrane helix</keyword>